<evidence type="ECO:0000256" key="2">
    <source>
        <dbReference type="ARBA" id="ARBA00037999"/>
    </source>
</evidence>
<keyword evidence="1 4" id="KW-0663">Pyridoxal phosphate</keyword>
<keyword evidence="7" id="KW-1185">Reference proteome</keyword>
<protein>
    <submittedName>
        <fullName evidence="6">Polysaccharide biosynthesis protein</fullName>
    </submittedName>
</protein>
<dbReference type="SUPFAM" id="SSF53383">
    <property type="entry name" value="PLP-dependent transferases"/>
    <property type="match status" value="1"/>
</dbReference>
<dbReference type="OrthoDB" id="9810913at2"/>
<gene>
    <name evidence="6" type="ORF">CBW65_09280</name>
</gene>
<accession>A0A1Y0IN06</accession>
<evidence type="ECO:0000256" key="1">
    <source>
        <dbReference type="ARBA" id="ARBA00022898"/>
    </source>
</evidence>
<dbReference type="CDD" id="cd00616">
    <property type="entry name" value="AHBA_syn"/>
    <property type="match status" value="1"/>
</dbReference>
<dbReference type="EMBL" id="CP021434">
    <property type="protein sequence ID" value="ARU61206.1"/>
    <property type="molecule type" value="Genomic_DNA"/>
</dbReference>
<dbReference type="GO" id="GO:0030170">
    <property type="term" value="F:pyridoxal phosphate binding"/>
    <property type="evidence" value="ECO:0007669"/>
    <property type="project" value="UniProtKB-ARBA"/>
</dbReference>
<dbReference type="KEGG" id="tum:CBW65_09280"/>
<feature type="modified residue" description="N6-(pyridoxal phosphate)lysine" evidence="4">
    <location>
        <position position="180"/>
    </location>
</feature>
<evidence type="ECO:0000313" key="7">
    <source>
        <dbReference type="Proteomes" id="UP000195437"/>
    </source>
</evidence>
<organism evidence="6 7">
    <name type="scientific">Tumebacillus avium</name>
    <dbReference type="NCBI Taxonomy" id="1903704"/>
    <lineage>
        <taxon>Bacteria</taxon>
        <taxon>Bacillati</taxon>
        <taxon>Bacillota</taxon>
        <taxon>Bacilli</taxon>
        <taxon>Bacillales</taxon>
        <taxon>Alicyclobacillaceae</taxon>
        <taxon>Tumebacillus</taxon>
    </lineage>
</organism>
<dbReference type="Pfam" id="PF01041">
    <property type="entry name" value="DegT_DnrJ_EryC1"/>
    <property type="match status" value="1"/>
</dbReference>
<dbReference type="InterPro" id="IPR000653">
    <property type="entry name" value="DegT/StrS_aminotransferase"/>
</dbReference>
<evidence type="ECO:0000313" key="6">
    <source>
        <dbReference type="EMBL" id="ARU61206.1"/>
    </source>
</evidence>
<dbReference type="PANTHER" id="PTHR30244:SF39">
    <property type="entry name" value="BLR3650 PROTEIN"/>
    <property type="match status" value="1"/>
</dbReference>
<dbReference type="PANTHER" id="PTHR30244">
    <property type="entry name" value="TRANSAMINASE"/>
    <property type="match status" value="1"/>
</dbReference>
<dbReference type="Proteomes" id="UP000195437">
    <property type="component" value="Chromosome"/>
</dbReference>
<dbReference type="RefSeq" id="WP_087456587.1">
    <property type="nucleotide sequence ID" value="NZ_CP021434.1"/>
</dbReference>
<dbReference type="Gene3D" id="3.90.1150.10">
    <property type="entry name" value="Aspartate Aminotransferase, domain 1"/>
    <property type="match status" value="1"/>
</dbReference>
<reference evidence="7" key="1">
    <citation type="submission" date="2017-05" db="EMBL/GenBank/DDBJ databases">
        <authorList>
            <person name="Sung H."/>
        </authorList>
    </citation>
    <scope>NUCLEOTIDE SEQUENCE [LARGE SCALE GENOMIC DNA]</scope>
    <source>
        <strain evidence="7">AR23208</strain>
    </source>
</reference>
<proteinExistence type="inferred from homology"/>
<dbReference type="AlphaFoldDB" id="A0A1Y0IN06"/>
<dbReference type="Gene3D" id="3.40.640.10">
    <property type="entry name" value="Type I PLP-dependent aspartate aminotransferase-like (Major domain)"/>
    <property type="match status" value="1"/>
</dbReference>
<sequence length="374" mass="41500">MIPLSGPDITQREKDLVMEVLDSGILGLGPKMKQFEQMMAEYVGVKHAISCNSGTSGLHMLIAAMGIGEGDEVITTSFSFVASANCILFERAVPVFVDIDEKTYNLDVTQIEAKITPKTKAILPVHVFGQPANMDEIRALAKKHNLWVIEDSCEAIGGEWNGERVGGLGDAGVFAFYPNKQMTTGEGGIIVTNNDEIAELCHSIRNQGRGEDGLWLSHVRLGYNFRMDELSAALGVAQLERIDEILAKRDAVAKMYSEKLKDVAEVILPHVEDNVKMSWFVYVIRFAEDVDRDLVMERLSKRGVGCRPYFTPIHLQPFYVERFGYKRGDFPVTERVADKTLAIPFFNNLTEAQVDEVVAAIKEEIANAKEPAAL</sequence>
<feature type="active site" description="Proton acceptor" evidence="3">
    <location>
        <position position="180"/>
    </location>
</feature>
<evidence type="ECO:0000256" key="4">
    <source>
        <dbReference type="PIRSR" id="PIRSR000390-2"/>
    </source>
</evidence>
<evidence type="ECO:0000256" key="3">
    <source>
        <dbReference type="PIRSR" id="PIRSR000390-1"/>
    </source>
</evidence>
<name>A0A1Y0IN06_9BACL</name>
<dbReference type="PIRSF" id="PIRSF000390">
    <property type="entry name" value="PLP_StrS"/>
    <property type="match status" value="1"/>
</dbReference>
<dbReference type="FunFam" id="3.40.640.10:FF:000089">
    <property type="entry name" value="Aminotransferase, DegT/DnrJ/EryC1/StrS family"/>
    <property type="match status" value="1"/>
</dbReference>
<evidence type="ECO:0000256" key="5">
    <source>
        <dbReference type="RuleBase" id="RU004508"/>
    </source>
</evidence>
<dbReference type="InterPro" id="IPR015424">
    <property type="entry name" value="PyrdxlP-dep_Trfase"/>
</dbReference>
<dbReference type="GO" id="GO:0000271">
    <property type="term" value="P:polysaccharide biosynthetic process"/>
    <property type="evidence" value="ECO:0007669"/>
    <property type="project" value="TreeGrafter"/>
</dbReference>
<dbReference type="InterPro" id="IPR015422">
    <property type="entry name" value="PyrdxlP-dep_Trfase_small"/>
</dbReference>
<comment type="similarity">
    <text evidence="2 5">Belongs to the DegT/DnrJ/EryC1 family.</text>
</comment>
<dbReference type="InterPro" id="IPR015421">
    <property type="entry name" value="PyrdxlP-dep_Trfase_major"/>
</dbReference>
<dbReference type="GO" id="GO:0008483">
    <property type="term" value="F:transaminase activity"/>
    <property type="evidence" value="ECO:0007669"/>
    <property type="project" value="TreeGrafter"/>
</dbReference>